<feature type="compositionally biased region" description="Low complexity" evidence="2">
    <location>
        <begin position="323"/>
        <end position="335"/>
    </location>
</feature>
<dbReference type="Gene3D" id="1.10.287.1490">
    <property type="match status" value="1"/>
</dbReference>
<feature type="coiled-coil region" evidence="1">
    <location>
        <begin position="720"/>
        <end position="761"/>
    </location>
</feature>
<feature type="compositionally biased region" description="Low complexity" evidence="2">
    <location>
        <begin position="134"/>
        <end position="160"/>
    </location>
</feature>
<feature type="region of interest" description="Disordered" evidence="2">
    <location>
        <begin position="26"/>
        <end position="64"/>
    </location>
</feature>
<accession>A0A9W8E9L8</accession>
<feature type="region of interest" description="Disordered" evidence="2">
    <location>
        <begin position="925"/>
        <end position="991"/>
    </location>
</feature>
<feature type="region of interest" description="Disordered" evidence="2">
    <location>
        <begin position="130"/>
        <end position="206"/>
    </location>
</feature>
<feature type="region of interest" description="Disordered" evidence="2">
    <location>
        <begin position="496"/>
        <end position="533"/>
    </location>
</feature>
<name>A0A9W8E9L8_9FUNG</name>
<keyword evidence="1" id="KW-0175">Coiled coil</keyword>
<feature type="region of interest" description="Disordered" evidence="2">
    <location>
        <begin position="79"/>
        <end position="100"/>
    </location>
</feature>
<sequence>MRGFFTRLSSSFTSSEEKRAKKIEKALANSIPESSNNAPYNTISSTVPNPTSANGSSSRTPHIGRRSMLGFATTRLKGGNAAASDSTGLGAPGALSDSKKPTLVPQVTALKREKARPKSIHVLGMGSERILSDTAPPSSLKKPTKTTTGTNETVETATGNLSSGTVSFANTTSTTASKAQPEPTRSKLPTAGSGKALNPKRHSLHVSKLSSKELDQLAELKSADDPPFLRHQSLLPLPVAQRKVKEAQSTTPPSEPSPASSSLLGRRLLRNTLRSRMPPNTPVKTHQPPPRVPRDRASEASTLPLPSKARNRLSLIPSAPGNRPSSKLRQPSSSSTIADAKPKRQSLQPDTLEDNPDVERETVDELPSAATSPIPSAVNRGCSSPLTPEVPLASPKSSVTVDSGKVTTEPSSPLIFGSRPLDALGSASLSNLPRRPSSTSLRSLQQLRPPTHANPHLLAATGLRSQSPTSPHRTGLAHISMLANRQNGLGSSALTGVSETRAKRTAVVSPTLSEPSPAVDSPSGSPPLESPRENTIPVVEEALEIASNETIATVTTSKNKNGSLIADEAPPLGVLDDVHETFREKRASYINQREAGMDQSLSHSTESEVVAGSLFKTPTSPSPPFCVDRGVSPIPLPPLDVGPPVPTTSLPEDLAAIETLQAEVQKLRQRAQEVERELANSRQQHDHLSLLHDTLESELLQVKSELEYAQHSEKQCQVQTRALQAEVERITEEKQRVESELEAQKEEYETLSNLKESIEVDLIQCDEEKSAVEKDNENLRCSLQERSKQYDEVKAAHQQVKTQVNKLRKELDYLRTQPAEADYMEQTITRLESERNQLRQELSTLKQDSVNFADQSLEAVSDNEDVLKLQLALDETQKERDQLQEQLTVLQAQCDHLTTHNRTLTKELGTIQALWENHVSTYPNADTTSVGTTKHSLKSNSSLASSPDSVGLDSFSLSERVGSGERAAPISSSDDEHSDVSGNHSDGSVCWCSPKKTRRQMRRDKAMSYAGPVRSSGDADTIDSTTTCGTPPPTTARLSLDERVVGSLPSTVLPPYTQLIIQTPNGPAIPLSSERSIHGGGTPSLSSTSPMYVTYHMSPSSPSHSHEWRSPTLAAVHSLTPSSKSLACELEQEIQTLKQEKERLQSDYARIPLSGGGPTIKFKKERLEEHMDLVDKALQSAKLRLKLL</sequence>
<evidence type="ECO:0000313" key="3">
    <source>
        <dbReference type="EMBL" id="KAJ1970257.1"/>
    </source>
</evidence>
<reference evidence="3" key="1">
    <citation type="submission" date="2022-07" db="EMBL/GenBank/DDBJ databases">
        <title>Phylogenomic reconstructions and comparative analyses of Kickxellomycotina fungi.</title>
        <authorList>
            <person name="Reynolds N.K."/>
            <person name="Stajich J.E."/>
            <person name="Barry K."/>
            <person name="Grigoriev I.V."/>
            <person name="Crous P."/>
            <person name="Smith M.E."/>
        </authorList>
    </citation>
    <scope>NUCLEOTIDE SEQUENCE</scope>
    <source>
        <strain evidence="3">RSA 1196</strain>
    </source>
</reference>
<gene>
    <name evidence="3" type="ORF">IWQ62_000084</name>
</gene>
<feature type="region of interest" description="Disordered" evidence="2">
    <location>
        <begin position="240"/>
        <end position="419"/>
    </location>
</feature>
<protein>
    <submittedName>
        <fullName evidence="3">Uncharacterized protein</fullName>
    </submittedName>
</protein>
<dbReference type="OrthoDB" id="5600564at2759"/>
<evidence type="ECO:0000256" key="1">
    <source>
        <dbReference type="SAM" id="Coils"/>
    </source>
</evidence>
<dbReference type="EMBL" id="JANBPY010000002">
    <property type="protein sequence ID" value="KAJ1970257.1"/>
    <property type="molecule type" value="Genomic_DNA"/>
</dbReference>
<feature type="compositionally biased region" description="Polar residues" evidence="2">
    <location>
        <begin position="395"/>
        <end position="411"/>
    </location>
</feature>
<evidence type="ECO:0000313" key="4">
    <source>
        <dbReference type="Proteomes" id="UP001150925"/>
    </source>
</evidence>
<feature type="compositionally biased region" description="Polar residues" evidence="2">
    <location>
        <begin position="925"/>
        <end position="934"/>
    </location>
</feature>
<dbReference type="PANTHER" id="PTHR45615">
    <property type="entry name" value="MYOSIN HEAVY CHAIN, NON-MUSCLE"/>
    <property type="match status" value="1"/>
</dbReference>
<feature type="compositionally biased region" description="Low complexity" evidence="2">
    <location>
        <begin position="247"/>
        <end position="276"/>
    </location>
</feature>
<feature type="compositionally biased region" description="Low complexity" evidence="2">
    <location>
        <begin position="938"/>
        <end position="949"/>
    </location>
</feature>
<feature type="compositionally biased region" description="Polar residues" evidence="2">
    <location>
        <begin position="31"/>
        <end position="60"/>
    </location>
</feature>
<feature type="coiled-coil region" evidence="1">
    <location>
        <begin position="650"/>
        <end position="691"/>
    </location>
</feature>
<dbReference type="Proteomes" id="UP001150925">
    <property type="component" value="Unassembled WGS sequence"/>
</dbReference>
<feature type="compositionally biased region" description="Polar residues" evidence="2">
    <location>
        <begin position="161"/>
        <end position="178"/>
    </location>
</feature>
<organism evidence="3 4">
    <name type="scientific">Dispira parvispora</name>
    <dbReference type="NCBI Taxonomy" id="1520584"/>
    <lineage>
        <taxon>Eukaryota</taxon>
        <taxon>Fungi</taxon>
        <taxon>Fungi incertae sedis</taxon>
        <taxon>Zoopagomycota</taxon>
        <taxon>Kickxellomycotina</taxon>
        <taxon>Dimargaritomycetes</taxon>
        <taxon>Dimargaritales</taxon>
        <taxon>Dimargaritaceae</taxon>
        <taxon>Dispira</taxon>
    </lineage>
</organism>
<dbReference type="AlphaFoldDB" id="A0A9W8E9L8"/>
<comment type="caution">
    <text evidence="3">The sequence shown here is derived from an EMBL/GenBank/DDBJ whole genome shotgun (WGS) entry which is preliminary data.</text>
</comment>
<proteinExistence type="predicted"/>
<dbReference type="PANTHER" id="PTHR45615:SF63">
    <property type="entry name" value="CHROMOSOME UNDETERMINED SCAFFOLD_10, WHOLE GENOME SHOTGUN SEQUENCE"/>
    <property type="match status" value="1"/>
</dbReference>
<keyword evidence="4" id="KW-1185">Reference proteome</keyword>
<feature type="coiled-coil region" evidence="1">
    <location>
        <begin position="790"/>
        <end position="900"/>
    </location>
</feature>
<feature type="coiled-coil region" evidence="1">
    <location>
        <begin position="1123"/>
        <end position="1184"/>
    </location>
</feature>
<feature type="region of interest" description="Disordered" evidence="2">
    <location>
        <begin position="1008"/>
        <end position="1036"/>
    </location>
</feature>
<evidence type="ECO:0000256" key="2">
    <source>
        <dbReference type="SAM" id="MobiDB-lite"/>
    </source>
</evidence>